<keyword evidence="2" id="KW-1185">Reference proteome</keyword>
<dbReference type="Gene3D" id="2.60.40.10">
    <property type="entry name" value="Immunoglobulins"/>
    <property type="match status" value="1"/>
</dbReference>
<dbReference type="Proteomes" id="UP000321820">
    <property type="component" value="Chromosome"/>
</dbReference>
<dbReference type="KEGG" id="talb:FTW19_21455"/>
<reference evidence="1 2" key="1">
    <citation type="submission" date="2019-08" db="EMBL/GenBank/DDBJ databases">
        <title>Complete genome sequence of Terriglobus albidus strain ORNL.</title>
        <authorList>
            <person name="Podar M."/>
        </authorList>
    </citation>
    <scope>NUCLEOTIDE SEQUENCE [LARGE SCALE GENOMIC DNA]</scope>
    <source>
        <strain evidence="1 2">ORNL</strain>
    </source>
</reference>
<dbReference type="RefSeq" id="WP_147649590.1">
    <property type="nucleotide sequence ID" value="NZ_CP042806.1"/>
</dbReference>
<dbReference type="OrthoDB" id="129570at2"/>
<gene>
    <name evidence="1" type="ORF">FTW19_21455</name>
</gene>
<proteinExistence type="predicted"/>
<evidence type="ECO:0000313" key="2">
    <source>
        <dbReference type="Proteomes" id="UP000321820"/>
    </source>
</evidence>
<organism evidence="1 2">
    <name type="scientific">Terriglobus albidus</name>
    <dbReference type="NCBI Taxonomy" id="1592106"/>
    <lineage>
        <taxon>Bacteria</taxon>
        <taxon>Pseudomonadati</taxon>
        <taxon>Acidobacteriota</taxon>
        <taxon>Terriglobia</taxon>
        <taxon>Terriglobales</taxon>
        <taxon>Acidobacteriaceae</taxon>
        <taxon>Terriglobus</taxon>
    </lineage>
</organism>
<dbReference type="EMBL" id="CP042806">
    <property type="protein sequence ID" value="QEE30321.1"/>
    <property type="molecule type" value="Genomic_DNA"/>
</dbReference>
<evidence type="ECO:0000313" key="1">
    <source>
        <dbReference type="EMBL" id="QEE30321.1"/>
    </source>
</evidence>
<dbReference type="AlphaFoldDB" id="A0A5B9EIU4"/>
<sequence>MMTSIRRASLIAICFCVLFAKAGIAQVVGFSGVLESTNANEVDGWSETDIDYGSAYYYNAAVIGYLYEGQAQKDVEASRTEYLDPCDSNPPDWRCDGNPIPPPIVWTGVETTAPVHQGSVYTIYSEHYLITYFYYEDGYYNPYQYPPGASFTSPGGGDPSGTGYDPGSGQVYVDEEIIYLGYTYFQFGTAPPSISSIDPPSVVRGKSGTIHVQGQNLRDDLGRLTASSRDGDLTVTVASGDAASASLNYSVSGTASIGPHQFTVSNTWGESEPKDLTVGYPPAVVTGVSPPSWPAGGDYDVTVVGTGFGDNPTVSAIAPGVSSGVAYNSSSDGTQTHFHVHVDINAPNEPVQIVVIPGYTGSTFICGACNGGSPNGIANAAVLAQTPTGQLRLVSNATDATNCTNGELLASSGGGSKTVKAGQQIWLCVIHPPQGITMSDQSWQINQSDITGGFIDYGNKGYPNAESGGKEAPLPATSNVNSIKFYFHNINGSESVHFSAALSNGEPYAASADFNVQGPTNIRVVDLYPRSPVTIRAVEGTTLMGIGKVPAEDPTVYDLGFTLEIQADNSSAQQNTASPFWWVQIIQSDSLQRYTEGVMRRRVCPSTTPSPSLDGFYPTAASSKFGDAPTVGPLPATDGEVGVKMAFKLYALWNPLLPDGCTPSPGDPDSCSSIPVPLGNLNWDWSACGINTKQTTSNGTTYLLQCPAGNGNAGSFTPSREFPDWQGTTPAPQTMEQAYKCFP</sequence>
<dbReference type="InterPro" id="IPR013783">
    <property type="entry name" value="Ig-like_fold"/>
</dbReference>
<accession>A0A5B9EIU4</accession>
<protein>
    <submittedName>
        <fullName evidence="1">Uncharacterized protein</fullName>
    </submittedName>
</protein>
<name>A0A5B9EIU4_9BACT</name>